<dbReference type="PROSITE" id="PS50977">
    <property type="entry name" value="HTH_TETR_2"/>
    <property type="match status" value="1"/>
</dbReference>
<dbReference type="InterPro" id="IPR011075">
    <property type="entry name" value="TetR_C"/>
</dbReference>
<dbReference type="GO" id="GO:0000976">
    <property type="term" value="F:transcription cis-regulatory region binding"/>
    <property type="evidence" value="ECO:0007669"/>
    <property type="project" value="TreeGrafter"/>
</dbReference>
<dbReference type="SUPFAM" id="SSF46689">
    <property type="entry name" value="Homeodomain-like"/>
    <property type="match status" value="1"/>
</dbReference>
<dbReference type="InterPro" id="IPR036271">
    <property type="entry name" value="Tet_transcr_reg_TetR-rel_C_sf"/>
</dbReference>
<evidence type="ECO:0000259" key="5">
    <source>
        <dbReference type="PROSITE" id="PS50977"/>
    </source>
</evidence>
<evidence type="ECO:0000256" key="3">
    <source>
        <dbReference type="ARBA" id="ARBA00023163"/>
    </source>
</evidence>
<keyword evidence="3" id="KW-0804">Transcription</keyword>
<dbReference type="Proteomes" id="UP000037151">
    <property type="component" value="Unassembled WGS sequence"/>
</dbReference>
<dbReference type="Pfam" id="PF16859">
    <property type="entry name" value="TetR_C_11"/>
    <property type="match status" value="1"/>
</dbReference>
<dbReference type="SUPFAM" id="SSF48498">
    <property type="entry name" value="Tetracyclin repressor-like, C-terminal domain"/>
    <property type="match status" value="1"/>
</dbReference>
<dbReference type="InterPro" id="IPR009057">
    <property type="entry name" value="Homeodomain-like_sf"/>
</dbReference>
<dbReference type="InterPro" id="IPR001647">
    <property type="entry name" value="HTH_TetR"/>
</dbReference>
<dbReference type="RefSeq" id="WP_050374848.1">
    <property type="nucleotide sequence ID" value="NZ_KQ257834.1"/>
</dbReference>
<dbReference type="EMBL" id="JPPY01000215">
    <property type="protein sequence ID" value="KND25914.1"/>
    <property type="molecule type" value="Genomic_DNA"/>
</dbReference>
<comment type="caution">
    <text evidence="6">The sequence shown here is derived from an EMBL/GenBank/DDBJ whole genome shotgun (WGS) entry which is preliminary data.</text>
</comment>
<dbReference type="InterPro" id="IPR050109">
    <property type="entry name" value="HTH-type_TetR-like_transc_reg"/>
</dbReference>
<keyword evidence="1" id="KW-0805">Transcription regulation</keyword>
<evidence type="ECO:0000256" key="1">
    <source>
        <dbReference type="ARBA" id="ARBA00023015"/>
    </source>
</evidence>
<dbReference type="PANTHER" id="PTHR30055:SF149">
    <property type="entry name" value="TETR-FAMILY TRANSCRIPTIONAL REGULATOR"/>
    <property type="match status" value="1"/>
</dbReference>
<sequence>MAVRRTRITPLRAAQVYEAVLALLREVGYEALTMEAVAARVRAGKATLYRQWGSKPQLVVAALGRREPLRITEIDTGSLPGDLYEVIDRVGDEALSRGPALHLGVGSAILGNPELRRSLRQSMLEPALADLATLLRRAVRRGEVPADCPALDLVPGLLLSVILARPLLGEEPLTVVEMRRHLDALVFPALGLRPALTGP</sequence>
<dbReference type="OrthoDB" id="9796019at2"/>
<protein>
    <submittedName>
        <fullName evidence="6">TetR family transcriptional regulator</fullName>
    </submittedName>
</protein>
<dbReference type="PATRIC" id="fig|42234.21.peg.8046"/>
<keyword evidence="2 4" id="KW-0238">DNA-binding</keyword>
<evidence type="ECO:0000313" key="7">
    <source>
        <dbReference type="Proteomes" id="UP000037151"/>
    </source>
</evidence>
<gene>
    <name evidence="6" type="ORF">IQ63_39095</name>
</gene>
<dbReference type="Gene3D" id="1.10.10.60">
    <property type="entry name" value="Homeodomain-like"/>
    <property type="match status" value="1"/>
</dbReference>
<proteinExistence type="predicted"/>
<accession>A0A0L0JKC3</accession>
<evidence type="ECO:0000313" key="6">
    <source>
        <dbReference type="EMBL" id="KND25914.1"/>
    </source>
</evidence>
<evidence type="ECO:0000256" key="4">
    <source>
        <dbReference type="PROSITE-ProRule" id="PRU00335"/>
    </source>
</evidence>
<feature type="DNA-binding region" description="H-T-H motif" evidence="4">
    <location>
        <begin position="33"/>
        <end position="52"/>
    </location>
</feature>
<feature type="domain" description="HTH tetR-type" evidence="5">
    <location>
        <begin position="10"/>
        <end position="70"/>
    </location>
</feature>
<name>A0A0L0JKC3_9ACTN</name>
<organism evidence="6 7">
    <name type="scientific">Streptomyces acidiscabies</name>
    <dbReference type="NCBI Taxonomy" id="42234"/>
    <lineage>
        <taxon>Bacteria</taxon>
        <taxon>Bacillati</taxon>
        <taxon>Actinomycetota</taxon>
        <taxon>Actinomycetes</taxon>
        <taxon>Kitasatosporales</taxon>
        <taxon>Streptomycetaceae</taxon>
        <taxon>Streptomyces</taxon>
    </lineage>
</organism>
<reference evidence="7" key="1">
    <citation type="submission" date="2014-07" db="EMBL/GenBank/DDBJ databases">
        <title>Genome sequencing of plant-pathogenic Streptomyces species.</title>
        <authorList>
            <person name="Harrison J."/>
            <person name="Sapp M."/>
            <person name="Thwaites R."/>
            <person name="Studholme D.J."/>
        </authorList>
    </citation>
    <scope>NUCLEOTIDE SEQUENCE [LARGE SCALE GENOMIC DNA]</scope>
    <source>
        <strain evidence="7">NCPPB 4445</strain>
    </source>
</reference>
<evidence type="ECO:0000256" key="2">
    <source>
        <dbReference type="ARBA" id="ARBA00023125"/>
    </source>
</evidence>
<dbReference type="AlphaFoldDB" id="A0A0L0JKC3"/>
<dbReference type="GO" id="GO:0003700">
    <property type="term" value="F:DNA-binding transcription factor activity"/>
    <property type="evidence" value="ECO:0007669"/>
    <property type="project" value="TreeGrafter"/>
</dbReference>
<dbReference type="PANTHER" id="PTHR30055">
    <property type="entry name" value="HTH-TYPE TRANSCRIPTIONAL REGULATOR RUTR"/>
    <property type="match status" value="1"/>
</dbReference>
<dbReference type="Pfam" id="PF00440">
    <property type="entry name" value="TetR_N"/>
    <property type="match status" value="1"/>
</dbReference>
<dbReference type="Gene3D" id="1.10.357.10">
    <property type="entry name" value="Tetracycline Repressor, domain 2"/>
    <property type="match status" value="1"/>
</dbReference>